<dbReference type="AlphaFoldDB" id="A0A0A8Z2S2"/>
<accession>A0A0A8Z2S2</accession>
<sequence length="48" mass="5796">MKKFQYLLWCLKLWARKRGLHCHAATWLLCWNSFGDSCRIYLSQTSKC</sequence>
<organism evidence="1">
    <name type="scientific">Arundo donax</name>
    <name type="common">Giant reed</name>
    <name type="synonym">Donax arundinaceus</name>
    <dbReference type="NCBI Taxonomy" id="35708"/>
    <lineage>
        <taxon>Eukaryota</taxon>
        <taxon>Viridiplantae</taxon>
        <taxon>Streptophyta</taxon>
        <taxon>Embryophyta</taxon>
        <taxon>Tracheophyta</taxon>
        <taxon>Spermatophyta</taxon>
        <taxon>Magnoliopsida</taxon>
        <taxon>Liliopsida</taxon>
        <taxon>Poales</taxon>
        <taxon>Poaceae</taxon>
        <taxon>PACMAD clade</taxon>
        <taxon>Arundinoideae</taxon>
        <taxon>Arundineae</taxon>
        <taxon>Arundo</taxon>
    </lineage>
</organism>
<reference evidence="1" key="2">
    <citation type="journal article" date="2015" name="Data Brief">
        <title>Shoot transcriptome of the giant reed, Arundo donax.</title>
        <authorList>
            <person name="Barrero R.A."/>
            <person name="Guerrero F.D."/>
            <person name="Moolhuijzen P."/>
            <person name="Goolsby J.A."/>
            <person name="Tidwell J."/>
            <person name="Bellgard S.E."/>
            <person name="Bellgard M.I."/>
        </authorList>
    </citation>
    <scope>NUCLEOTIDE SEQUENCE</scope>
    <source>
        <tissue evidence="1">Shoot tissue taken approximately 20 cm above the soil surface</tissue>
    </source>
</reference>
<evidence type="ECO:0000313" key="1">
    <source>
        <dbReference type="EMBL" id="JAD31065.1"/>
    </source>
</evidence>
<proteinExistence type="predicted"/>
<dbReference type="SUPFAM" id="SSF81631">
    <property type="entry name" value="PAP/OAS1 substrate-binding domain"/>
    <property type="match status" value="1"/>
</dbReference>
<name>A0A0A8Z2S2_ARUDO</name>
<dbReference type="EMBL" id="GBRH01266830">
    <property type="protein sequence ID" value="JAD31065.1"/>
    <property type="molecule type" value="Transcribed_RNA"/>
</dbReference>
<reference evidence="1" key="1">
    <citation type="submission" date="2014-09" db="EMBL/GenBank/DDBJ databases">
        <authorList>
            <person name="Magalhaes I.L.F."/>
            <person name="Oliveira U."/>
            <person name="Santos F.R."/>
            <person name="Vidigal T.H.D.A."/>
            <person name="Brescovit A.D."/>
            <person name="Santos A.J."/>
        </authorList>
    </citation>
    <scope>NUCLEOTIDE SEQUENCE</scope>
    <source>
        <tissue evidence="1">Shoot tissue taken approximately 20 cm above the soil surface</tissue>
    </source>
</reference>
<protein>
    <submittedName>
        <fullName evidence="1">Uncharacterized protein</fullName>
    </submittedName>
</protein>